<dbReference type="AlphaFoldDB" id="A0AAJ0FRJ0"/>
<dbReference type="GeneID" id="85309597"/>
<dbReference type="Gene3D" id="4.10.49.10">
    <property type="entry name" value="Cytochrome c oxidase subunit VIIc"/>
    <property type="match status" value="1"/>
</dbReference>
<evidence type="ECO:0000256" key="3">
    <source>
        <dbReference type="ARBA" id="ARBA00010514"/>
    </source>
</evidence>
<dbReference type="InterPro" id="IPR004202">
    <property type="entry name" value="COX7C/Cox8"/>
</dbReference>
<dbReference type="FunFam" id="4.10.49.10:FF:000001">
    <property type="entry name" value="Cytochrome c oxidase subunit 7C"/>
    <property type="match status" value="1"/>
</dbReference>
<dbReference type="SUPFAM" id="SSF81427">
    <property type="entry name" value="Mitochondrial cytochrome c oxidase subunit VIIc (aka VIIIa)"/>
    <property type="match status" value="1"/>
</dbReference>
<organism evidence="13 14">
    <name type="scientific">Phialemonium atrogriseum</name>
    <dbReference type="NCBI Taxonomy" id="1093897"/>
    <lineage>
        <taxon>Eukaryota</taxon>
        <taxon>Fungi</taxon>
        <taxon>Dikarya</taxon>
        <taxon>Ascomycota</taxon>
        <taxon>Pezizomycotina</taxon>
        <taxon>Sordariomycetes</taxon>
        <taxon>Sordariomycetidae</taxon>
        <taxon>Cephalothecales</taxon>
        <taxon>Cephalothecaceae</taxon>
        <taxon>Phialemonium</taxon>
    </lineage>
</organism>
<dbReference type="Proteomes" id="UP001244011">
    <property type="component" value="Unassembled WGS sequence"/>
</dbReference>
<proteinExistence type="inferred from homology"/>
<keyword evidence="8 11" id="KW-0496">Mitochondrion</keyword>
<keyword evidence="5 11" id="KW-0999">Mitochondrion inner membrane</keyword>
<comment type="subcellular location">
    <subcellularLocation>
        <location evidence="1 11">Mitochondrion inner membrane</location>
        <topology evidence="1 11">Single-pass membrane protein</topology>
    </subcellularLocation>
</comment>
<comment type="pathway">
    <text evidence="2 11">Energy metabolism; oxidative phosphorylation.</text>
</comment>
<keyword evidence="7 11" id="KW-1133">Transmembrane helix</keyword>
<comment type="subunit">
    <text evidence="11">Component of the cytochrome c oxidase (complex IV, CIV), a multisubunit enzyme composed of a catalytic core of 3 subunits and several supernumerary subunits. The complex exists as a monomer or a dimer and forms supercomplexes (SCs) in the inner mitochondrial membrane with ubiquinol-cytochrome c oxidoreductase (cytochrome b-c1 complex, complex III, CIII).</text>
</comment>
<keyword evidence="6 11" id="KW-0809">Transit peptide</keyword>
<evidence type="ECO:0000256" key="1">
    <source>
        <dbReference type="ARBA" id="ARBA00004434"/>
    </source>
</evidence>
<dbReference type="PANTHER" id="PTHR13313:SF0">
    <property type="entry name" value="CYTOCHROME C OXIDASE SUBUNIT 7C, MITOCHONDRIAL"/>
    <property type="match status" value="1"/>
</dbReference>
<comment type="caution">
    <text evidence="13">The sequence shown here is derived from an EMBL/GenBank/DDBJ whole genome shotgun (WGS) entry which is preliminary data.</text>
</comment>
<evidence type="ECO:0000256" key="11">
    <source>
        <dbReference type="RuleBase" id="RU368123"/>
    </source>
</evidence>
<evidence type="ECO:0000256" key="8">
    <source>
        <dbReference type="ARBA" id="ARBA00023128"/>
    </source>
</evidence>
<comment type="function">
    <text evidence="11">Component of the cytochrome c oxidase, the last enzyme in the mitochondrial electron transport chain which drives oxidative phosphorylation. The respiratory chain contains 3 multisubunit complexes succinate dehydrogenase (complex II, CII), ubiquinol-cytochrome c oxidoreductase (cytochrome b-c1 complex, complex III, CIII) and cytochrome c oxidase (complex IV, CIV), that cooperate to transfer electrons derived from NADH and succinate to molecular oxygen, creating an electrochemical gradient over the inner membrane that drives transmembrane transport and the ATP synthase. Cytochrome c oxidase is the component of the respiratory chain that catalyzes the reduction of oxygen to water. Electrons originating from reduced cytochrome c in the intermembrane space (IMS) are transferred via the dinuclear copper A center (CU(A)) of subunit 2 and heme A of subunit 1 to the active site in subunit 1, a binuclear center (BNC) formed by heme A3 and copper B (CU(B)). The BNC reduces molecular oxygen to 2 water molecules using 4 electrons from cytochrome c in the IMS and 4 protons from the mitochondrial matrix.</text>
</comment>
<dbReference type="InterPro" id="IPR036636">
    <property type="entry name" value="COX7C/Cox8_sf"/>
</dbReference>
<comment type="similarity">
    <text evidence="3 11">Belongs to the cytochrome c oxidase VIIc family.</text>
</comment>
<keyword evidence="4 11" id="KW-0812">Transmembrane</keyword>
<evidence type="ECO:0000256" key="10">
    <source>
        <dbReference type="ARBA" id="ARBA00071004"/>
    </source>
</evidence>
<evidence type="ECO:0000256" key="6">
    <source>
        <dbReference type="ARBA" id="ARBA00022946"/>
    </source>
</evidence>
<evidence type="ECO:0000256" key="2">
    <source>
        <dbReference type="ARBA" id="ARBA00004673"/>
    </source>
</evidence>
<dbReference type="EMBL" id="MU838997">
    <property type="protein sequence ID" value="KAK1772333.1"/>
    <property type="molecule type" value="Genomic_DNA"/>
</dbReference>
<keyword evidence="9 11" id="KW-0472">Membrane</keyword>
<evidence type="ECO:0000256" key="7">
    <source>
        <dbReference type="ARBA" id="ARBA00022989"/>
    </source>
</evidence>
<keyword evidence="14" id="KW-1185">Reference proteome</keyword>
<dbReference type="GO" id="GO:0005743">
    <property type="term" value="C:mitochondrial inner membrane"/>
    <property type="evidence" value="ECO:0007669"/>
    <property type="project" value="UniProtKB-SubCell"/>
</dbReference>
<dbReference type="GO" id="GO:0006123">
    <property type="term" value="P:mitochondrial electron transport, cytochrome c to oxygen"/>
    <property type="evidence" value="ECO:0007669"/>
    <property type="project" value="UniProtKB-UniRule"/>
</dbReference>
<name>A0AAJ0FRJ0_9PEZI</name>
<protein>
    <recommendedName>
        <fullName evidence="10 11">Cytochrome c oxidase subunit 8, mitochondrial</fullName>
    </recommendedName>
    <alternativeName>
        <fullName evidence="11">Cytochrome c oxidase polypeptide VIII</fullName>
    </alternativeName>
</protein>
<dbReference type="RefSeq" id="XP_060288546.1">
    <property type="nucleotide sequence ID" value="XM_060426410.1"/>
</dbReference>
<sequence length="86" mass="9689">MISRTVARAAAQRASSTTTTSLVARRGFQTTRAQLSSPYHYAEGPYTNLPFNTKTRFFAFRYWSFCAAGFGLPFLISVWQTKKPKA</sequence>
<evidence type="ECO:0000313" key="13">
    <source>
        <dbReference type="EMBL" id="KAK1772333.1"/>
    </source>
</evidence>
<dbReference type="GO" id="GO:0045277">
    <property type="term" value="C:respiratory chain complex IV"/>
    <property type="evidence" value="ECO:0007669"/>
    <property type="project" value="UniProtKB-UniRule"/>
</dbReference>
<accession>A0AAJ0FRJ0</accession>
<reference evidence="13" key="1">
    <citation type="submission" date="2023-06" db="EMBL/GenBank/DDBJ databases">
        <title>Genome-scale phylogeny and comparative genomics of the fungal order Sordariales.</title>
        <authorList>
            <consortium name="Lawrence Berkeley National Laboratory"/>
            <person name="Hensen N."/>
            <person name="Bonometti L."/>
            <person name="Westerberg I."/>
            <person name="Brannstrom I.O."/>
            <person name="Guillou S."/>
            <person name="Cros-Aarteil S."/>
            <person name="Calhoun S."/>
            <person name="Haridas S."/>
            <person name="Kuo A."/>
            <person name="Mondo S."/>
            <person name="Pangilinan J."/>
            <person name="Riley R."/>
            <person name="Labutti K."/>
            <person name="Andreopoulos B."/>
            <person name="Lipzen A."/>
            <person name="Chen C."/>
            <person name="Yanf M."/>
            <person name="Daum C."/>
            <person name="Ng V."/>
            <person name="Clum A."/>
            <person name="Steindorff A."/>
            <person name="Ohm R."/>
            <person name="Martin F."/>
            <person name="Silar P."/>
            <person name="Natvig D."/>
            <person name="Lalanne C."/>
            <person name="Gautier V."/>
            <person name="Ament-Velasquez S.L."/>
            <person name="Kruys A."/>
            <person name="Hutchinson M.I."/>
            <person name="Powell A.J."/>
            <person name="Barry K."/>
            <person name="Miller A.N."/>
            <person name="Grigoriev I.V."/>
            <person name="Debuchy R."/>
            <person name="Gladieux P."/>
            <person name="Thoren M.H."/>
            <person name="Johannesson H."/>
        </authorList>
    </citation>
    <scope>NUCLEOTIDE SEQUENCE</scope>
    <source>
        <strain evidence="13">8032-3</strain>
    </source>
</reference>
<feature type="region of interest" description="Disordered" evidence="12">
    <location>
        <begin position="1"/>
        <end position="20"/>
    </location>
</feature>
<evidence type="ECO:0000313" key="14">
    <source>
        <dbReference type="Proteomes" id="UP001244011"/>
    </source>
</evidence>
<feature type="transmembrane region" description="Helical" evidence="11">
    <location>
        <begin position="60"/>
        <end position="79"/>
    </location>
</feature>
<gene>
    <name evidence="13" type="ORF">QBC33DRAFT_520886</name>
</gene>
<dbReference type="PANTHER" id="PTHR13313">
    <property type="entry name" value="CYTOCHROME C OXIDASE SUBUNIT VIIC"/>
    <property type="match status" value="1"/>
</dbReference>
<dbReference type="Pfam" id="PF02935">
    <property type="entry name" value="COX7C"/>
    <property type="match status" value="1"/>
</dbReference>
<evidence type="ECO:0000256" key="4">
    <source>
        <dbReference type="ARBA" id="ARBA00022692"/>
    </source>
</evidence>
<evidence type="ECO:0000256" key="9">
    <source>
        <dbReference type="ARBA" id="ARBA00023136"/>
    </source>
</evidence>
<evidence type="ECO:0000256" key="12">
    <source>
        <dbReference type="SAM" id="MobiDB-lite"/>
    </source>
</evidence>
<evidence type="ECO:0000256" key="5">
    <source>
        <dbReference type="ARBA" id="ARBA00022792"/>
    </source>
</evidence>